<comment type="caution">
    <text evidence="2">The sequence shown here is derived from an EMBL/GenBank/DDBJ whole genome shotgun (WGS) entry which is preliminary data.</text>
</comment>
<dbReference type="AlphaFoldDB" id="A0A9E2KMF1"/>
<accession>A0A9E2KMF1</accession>
<feature type="domain" description="VOC" evidence="1">
    <location>
        <begin position="2"/>
        <end position="127"/>
    </location>
</feature>
<name>A0A9E2KMF1_9GAMM</name>
<reference evidence="2" key="1">
    <citation type="journal article" date="2021" name="PeerJ">
        <title>Extensive microbial diversity within the chicken gut microbiome revealed by metagenomics and culture.</title>
        <authorList>
            <person name="Gilroy R."/>
            <person name="Ravi A."/>
            <person name="Getino M."/>
            <person name="Pursley I."/>
            <person name="Horton D.L."/>
            <person name="Alikhan N.F."/>
            <person name="Baker D."/>
            <person name="Gharbi K."/>
            <person name="Hall N."/>
            <person name="Watson M."/>
            <person name="Adriaenssens E.M."/>
            <person name="Foster-Nyarko E."/>
            <person name="Jarju S."/>
            <person name="Secka A."/>
            <person name="Antonio M."/>
            <person name="Oren A."/>
            <person name="Chaudhuri R.R."/>
            <person name="La Ragione R."/>
            <person name="Hildebrand F."/>
            <person name="Pallen M.J."/>
        </authorList>
    </citation>
    <scope>NUCLEOTIDE SEQUENCE</scope>
    <source>
        <strain evidence="2">687</strain>
    </source>
</reference>
<reference evidence="2" key="2">
    <citation type="submission" date="2021-04" db="EMBL/GenBank/DDBJ databases">
        <authorList>
            <person name="Gilroy R."/>
        </authorList>
    </citation>
    <scope>NUCLEOTIDE SEQUENCE</scope>
    <source>
        <strain evidence="2">687</strain>
    </source>
</reference>
<dbReference type="InterPro" id="IPR037523">
    <property type="entry name" value="VOC_core"/>
</dbReference>
<evidence type="ECO:0000313" key="3">
    <source>
        <dbReference type="Proteomes" id="UP000824150"/>
    </source>
</evidence>
<sequence>MKIHHAALYVRNLEAAKDFFCHYFSAKPSALYHNQRTTFKSYFLHFDGTTALEIMTRDDLSGDVPADKTPGFTHLCFALGSREAVDAKVAQLQQGGFALLNGPRVTGDGFYEAVIAGPEGNLIELTV</sequence>
<dbReference type="InterPro" id="IPR051332">
    <property type="entry name" value="Fosfomycin_Res_Enzymes"/>
</dbReference>
<dbReference type="InterPro" id="IPR004360">
    <property type="entry name" value="Glyas_Fos-R_dOase_dom"/>
</dbReference>
<evidence type="ECO:0000259" key="1">
    <source>
        <dbReference type="PROSITE" id="PS51819"/>
    </source>
</evidence>
<dbReference type="PANTHER" id="PTHR36113:SF1">
    <property type="entry name" value="GLYOXALASE_BLEOMYCIN RESISTANCE PROTEIN_DIOXYGENASE"/>
    <property type="match status" value="1"/>
</dbReference>
<dbReference type="PROSITE" id="PS51819">
    <property type="entry name" value="VOC"/>
    <property type="match status" value="1"/>
</dbReference>
<gene>
    <name evidence="2" type="ORF">IAA31_00330</name>
</gene>
<dbReference type="Proteomes" id="UP000824150">
    <property type="component" value="Unassembled WGS sequence"/>
</dbReference>
<proteinExistence type="predicted"/>
<dbReference type="SUPFAM" id="SSF54593">
    <property type="entry name" value="Glyoxalase/Bleomycin resistance protein/Dihydroxybiphenyl dioxygenase"/>
    <property type="match status" value="1"/>
</dbReference>
<dbReference type="PANTHER" id="PTHR36113">
    <property type="entry name" value="LYASE, PUTATIVE-RELATED-RELATED"/>
    <property type="match status" value="1"/>
</dbReference>
<protein>
    <submittedName>
        <fullName evidence="2">VOC family protein</fullName>
    </submittedName>
</protein>
<evidence type="ECO:0000313" key="2">
    <source>
        <dbReference type="EMBL" id="MBU3825929.1"/>
    </source>
</evidence>
<organism evidence="2 3">
    <name type="scientific">Candidatus Anaerobiospirillum merdipullorum</name>
    <dbReference type="NCBI Taxonomy" id="2838450"/>
    <lineage>
        <taxon>Bacteria</taxon>
        <taxon>Pseudomonadati</taxon>
        <taxon>Pseudomonadota</taxon>
        <taxon>Gammaproteobacteria</taxon>
        <taxon>Aeromonadales</taxon>
        <taxon>Succinivibrionaceae</taxon>
        <taxon>Anaerobiospirillum</taxon>
    </lineage>
</organism>
<dbReference type="Pfam" id="PF00903">
    <property type="entry name" value="Glyoxalase"/>
    <property type="match status" value="1"/>
</dbReference>
<dbReference type="Gene3D" id="3.10.180.10">
    <property type="entry name" value="2,3-Dihydroxybiphenyl 1,2-Dioxygenase, domain 1"/>
    <property type="match status" value="1"/>
</dbReference>
<dbReference type="InterPro" id="IPR029068">
    <property type="entry name" value="Glyas_Bleomycin-R_OHBP_Dase"/>
</dbReference>
<dbReference type="EMBL" id="JAHLFG010000003">
    <property type="protein sequence ID" value="MBU3825929.1"/>
    <property type="molecule type" value="Genomic_DNA"/>
</dbReference>